<evidence type="ECO:0000313" key="1">
    <source>
        <dbReference type="EMBL" id="RDB23785.1"/>
    </source>
</evidence>
<sequence>MTGFLTLATWRAVATPLHIVAIGSTAFRICHRHRKRQLWWDDYWAAISLCFDAIYMITPWLRDDEWGESTSLMCEDLIATELCDPVVSMPLSKFCRDPWRKTALPNRPRSD</sequence>
<gene>
    <name evidence="1" type="ORF">Hypma_008905</name>
</gene>
<protein>
    <submittedName>
        <fullName evidence="1">Uncharacterized protein</fullName>
    </submittedName>
</protein>
<dbReference type="OrthoDB" id="3229610at2759"/>
<dbReference type="AlphaFoldDB" id="A0A369JTU4"/>
<evidence type="ECO:0000313" key="2">
    <source>
        <dbReference type="Proteomes" id="UP000076154"/>
    </source>
</evidence>
<dbReference type="InParanoid" id="A0A369JTU4"/>
<proteinExistence type="predicted"/>
<reference evidence="1" key="1">
    <citation type="submission" date="2018-04" db="EMBL/GenBank/DDBJ databases">
        <title>Whole genome sequencing of Hypsizygus marmoreus.</title>
        <authorList>
            <person name="Choi I.-G."/>
            <person name="Min B."/>
            <person name="Kim J.-G."/>
            <person name="Kim S."/>
            <person name="Oh Y.-L."/>
            <person name="Kong W.-S."/>
            <person name="Park H."/>
            <person name="Jeong J."/>
            <person name="Song E.-S."/>
        </authorList>
    </citation>
    <scope>NUCLEOTIDE SEQUENCE [LARGE SCALE GENOMIC DNA]</scope>
    <source>
        <strain evidence="1">51987-8</strain>
    </source>
</reference>
<accession>A0A369JTU4</accession>
<keyword evidence="2" id="KW-1185">Reference proteome</keyword>
<organism evidence="1 2">
    <name type="scientific">Hypsizygus marmoreus</name>
    <name type="common">White beech mushroom</name>
    <name type="synonym">Agaricus marmoreus</name>
    <dbReference type="NCBI Taxonomy" id="39966"/>
    <lineage>
        <taxon>Eukaryota</taxon>
        <taxon>Fungi</taxon>
        <taxon>Dikarya</taxon>
        <taxon>Basidiomycota</taxon>
        <taxon>Agaricomycotina</taxon>
        <taxon>Agaricomycetes</taxon>
        <taxon>Agaricomycetidae</taxon>
        <taxon>Agaricales</taxon>
        <taxon>Tricholomatineae</taxon>
        <taxon>Lyophyllaceae</taxon>
        <taxon>Hypsizygus</taxon>
    </lineage>
</organism>
<comment type="caution">
    <text evidence="1">The sequence shown here is derived from an EMBL/GenBank/DDBJ whole genome shotgun (WGS) entry which is preliminary data.</text>
</comment>
<dbReference type="Proteomes" id="UP000076154">
    <property type="component" value="Unassembled WGS sequence"/>
</dbReference>
<name>A0A369JTU4_HYPMA</name>
<dbReference type="EMBL" id="LUEZ02000046">
    <property type="protein sequence ID" value="RDB23785.1"/>
    <property type="molecule type" value="Genomic_DNA"/>
</dbReference>